<dbReference type="Proteomes" id="UP000032545">
    <property type="component" value="Unassembled WGS sequence"/>
</dbReference>
<sequence>MTDANKVINLAALSGWLDEHVPSLGDGPLETALVSGGSTNLILSLDRGGRKAIFRSPPLEGSPQGARTIQREATVLRALTGTDVPSPEFLGFCADDSLLGVSFYVMELVDGWAATITAENETIWPAGFDGGPDQHYICWAMTDGLVALANLDYEAVGLGGFGRPEGFLERQPDRWLGQVDGYRRRYPKYEPRDLPGLRYVADWLRDNVPAGSRPALIHADYAPNNALFHHRPPARLAAIIDWETATIGDPLLDLAAFANNLVTAEEDDGAMRYFTPGRFPHRDDVIAYYGEQTGRDVSTIGYYSVLSKWRAACMIEYKVAESLQGLSPKAKGDRFDAIVRRLLLDSEALARSLT</sequence>
<keyword evidence="2" id="KW-0808">Transferase</keyword>
<comment type="caution">
    <text evidence="2">The sequence shown here is derived from an EMBL/GenBank/DDBJ whole genome shotgun (WGS) entry which is preliminary data.</text>
</comment>
<dbReference type="PATRIC" id="fig|1502723.3.peg.1705"/>
<evidence type="ECO:0000313" key="2">
    <source>
        <dbReference type="EMBL" id="KJE23166.1"/>
    </source>
</evidence>
<organism evidence="2 3">
    <name type="scientific">Frankia torreyi</name>
    <dbReference type="NCBI Taxonomy" id="1856"/>
    <lineage>
        <taxon>Bacteria</taxon>
        <taxon>Bacillati</taxon>
        <taxon>Actinomycetota</taxon>
        <taxon>Actinomycetes</taxon>
        <taxon>Frankiales</taxon>
        <taxon>Frankiaceae</taxon>
        <taxon>Frankia</taxon>
    </lineage>
</organism>
<dbReference type="SUPFAM" id="SSF56112">
    <property type="entry name" value="Protein kinase-like (PK-like)"/>
    <property type="match status" value="1"/>
</dbReference>
<keyword evidence="3" id="KW-1185">Reference proteome</keyword>
<dbReference type="InterPro" id="IPR051678">
    <property type="entry name" value="AGP_Transferase"/>
</dbReference>
<accession>A0A0D8BG85</accession>
<dbReference type="AlphaFoldDB" id="A0A0D8BG85"/>
<dbReference type="Gene3D" id="3.90.1200.10">
    <property type="match status" value="1"/>
</dbReference>
<feature type="domain" description="Aminoglycoside phosphotransferase" evidence="1">
    <location>
        <begin position="34"/>
        <end position="269"/>
    </location>
</feature>
<dbReference type="EMBL" id="JYFN01000016">
    <property type="protein sequence ID" value="KJE23166.1"/>
    <property type="molecule type" value="Genomic_DNA"/>
</dbReference>
<proteinExistence type="predicted"/>
<reference evidence="3" key="1">
    <citation type="submission" date="2015-02" db="EMBL/GenBank/DDBJ databases">
        <title>Draft Genome of Frankia sp. CpI1-S.</title>
        <authorList>
            <person name="Oshone R.T."/>
            <person name="Ngom M."/>
            <person name="Ghodhbane-Gtari F."/>
            <person name="Gtari M."/>
            <person name="Morris K."/>
            <person name="Thomas K."/>
            <person name="Sen A."/>
            <person name="Tisa L.S."/>
        </authorList>
    </citation>
    <scope>NUCLEOTIDE SEQUENCE [LARGE SCALE GENOMIC DNA]</scope>
    <source>
        <strain evidence="3">CpI1-S</strain>
    </source>
</reference>
<evidence type="ECO:0000313" key="3">
    <source>
        <dbReference type="Proteomes" id="UP000032545"/>
    </source>
</evidence>
<protein>
    <submittedName>
        <fullName evidence="2">Putative aminoglycoside phosphotransferase</fullName>
    </submittedName>
</protein>
<dbReference type="OrthoDB" id="3806873at2"/>
<dbReference type="InterPro" id="IPR002575">
    <property type="entry name" value="Aminoglycoside_PTrfase"/>
</dbReference>
<reference evidence="2 3" key="2">
    <citation type="journal article" date="2016" name="Genome Announc.">
        <title>Permanent Draft Genome Sequences for Two Variants of Frankia sp. Strain CpI1, the First Frankia Strain Isolated from Root Nodules of Comptonia peregrina.</title>
        <authorList>
            <person name="Oshone R."/>
            <person name="Hurst S.G.IV."/>
            <person name="Abebe-Akele F."/>
            <person name="Simpson S."/>
            <person name="Morris K."/>
            <person name="Thomas W.K."/>
            <person name="Tisa L.S."/>
        </authorList>
    </citation>
    <scope>NUCLEOTIDE SEQUENCE [LARGE SCALE GENOMIC DNA]</scope>
    <source>
        <strain evidence="3">CpI1-S</strain>
    </source>
</reference>
<dbReference type="Gene3D" id="3.30.200.20">
    <property type="entry name" value="Phosphorylase Kinase, domain 1"/>
    <property type="match status" value="1"/>
</dbReference>
<dbReference type="Pfam" id="PF01636">
    <property type="entry name" value="APH"/>
    <property type="match status" value="1"/>
</dbReference>
<dbReference type="InterPro" id="IPR041726">
    <property type="entry name" value="ACAD10_11_N"/>
</dbReference>
<gene>
    <name evidence="2" type="ORF">FF36_02594</name>
</gene>
<dbReference type="CDD" id="cd05154">
    <property type="entry name" value="ACAD10_11_N-like"/>
    <property type="match status" value="1"/>
</dbReference>
<dbReference type="InterPro" id="IPR011009">
    <property type="entry name" value="Kinase-like_dom_sf"/>
</dbReference>
<evidence type="ECO:0000259" key="1">
    <source>
        <dbReference type="Pfam" id="PF01636"/>
    </source>
</evidence>
<dbReference type="PANTHER" id="PTHR21310:SF40">
    <property type="entry name" value="AMINOGLYCOSIDE PHOSPHOTRANSFERASE DOMAIN-CONTAINING PROTEIN-RELATED"/>
    <property type="match status" value="1"/>
</dbReference>
<name>A0A0D8BG85_9ACTN</name>
<dbReference type="PANTHER" id="PTHR21310">
    <property type="entry name" value="AMINOGLYCOSIDE PHOSPHOTRANSFERASE-RELATED-RELATED"/>
    <property type="match status" value="1"/>
</dbReference>
<dbReference type="GO" id="GO:0016740">
    <property type="term" value="F:transferase activity"/>
    <property type="evidence" value="ECO:0007669"/>
    <property type="project" value="UniProtKB-KW"/>
</dbReference>